<dbReference type="EMBL" id="ACGV01000194">
    <property type="protein sequence ID" value="EEJ39746.1"/>
    <property type="molecule type" value="Genomic_DNA"/>
</dbReference>
<accession>C2EWG3</accession>
<protein>
    <submittedName>
        <fullName evidence="1">Uncharacterized protein</fullName>
    </submittedName>
</protein>
<dbReference type="HOGENOM" id="CLU_1523323_0_0_9"/>
<dbReference type="CDD" id="cd19958">
    <property type="entry name" value="pyocin_knob"/>
    <property type="match status" value="1"/>
</dbReference>
<sequence>MRGGDEMLFEGDLIGQFKLPENDHRALVLTDGNDTYTIIKSKDTDADKIKDTEYWGLLAKCKDGHSPSLQVSDDGYWVIDGQTTAHKAVGPTGSIANTVMLTDETDVNFTVDNGLYLKTSGKAINTPNSVQTFTALVFGNKTNVTQLLNSLSDNTLYVRTRNNGTWTDWRMITQWN</sequence>
<dbReference type="Proteomes" id="UP000004483">
    <property type="component" value="Unassembled WGS sequence"/>
</dbReference>
<name>C2EWG3_9LACO</name>
<gene>
    <name evidence="1" type="ORF">HMPREF0549_1799</name>
</gene>
<reference evidence="1 2" key="1">
    <citation type="submission" date="2009-01" db="EMBL/GenBank/DDBJ databases">
        <authorList>
            <person name="Qin X."/>
            <person name="Bachman B."/>
            <person name="Battles P."/>
            <person name="Bell A."/>
            <person name="Bess C."/>
            <person name="Bickham C."/>
            <person name="Chaboub L."/>
            <person name="Chen D."/>
            <person name="Coyle M."/>
            <person name="Deiros D.R."/>
            <person name="Dinh H."/>
            <person name="Forbes L."/>
            <person name="Fowler G."/>
            <person name="Francisco L."/>
            <person name="Fu Q."/>
            <person name="Gubbala S."/>
            <person name="Hale W."/>
            <person name="Han Y."/>
            <person name="Hemphill L."/>
            <person name="Highlander S.K."/>
            <person name="Hirani K."/>
            <person name="Hogues M."/>
            <person name="Jackson L."/>
            <person name="Jakkamsetti A."/>
            <person name="Javaid M."/>
            <person name="Jiang H."/>
            <person name="Korchina V."/>
            <person name="Kovar C."/>
            <person name="Lara F."/>
            <person name="Lee S."/>
            <person name="Mata R."/>
            <person name="Mathew T."/>
            <person name="Moen C."/>
            <person name="Morales K."/>
            <person name="Munidasa M."/>
            <person name="Nazareth L."/>
            <person name="Ngo R."/>
            <person name="Nguyen L."/>
            <person name="Okwuonu G."/>
            <person name="Ongeri F."/>
            <person name="Patil S."/>
            <person name="Petrosino J."/>
            <person name="Pham C."/>
            <person name="Pham P."/>
            <person name="Pu L.-L."/>
            <person name="Puazo M."/>
            <person name="Raj R."/>
            <person name="Reid J."/>
            <person name="Rouhana J."/>
            <person name="Saada N."/>
            <person name="Shang Y."/>
            <person name="Simmons D."/>
            <person name="Thornton R."/>
            <person name="Warren J."/>
            <person name="Weissenberger G."/>
            <person name="Zhang J."/>
            <person name="Zhang L."/>
            <person name="Zhou C."/>
            <person name="Zhu D."/>
            <person name="Muzny D."/>
            <person name="Worley K."/>
            <person name="Gibbs R."/>
        </authorList>
    </citation>
    <scope>NUCLEOTIDE SEQUENCE [LARGE SCALE GENOMIC DNA]</scope>
    <source>
        <strain evidence="1 2">ATCC 49540</strain>
    </source>
</reference>
<organism evidence="1 2">
    <name type="scientific">Limosilactobacillus vaginalis DSM 5837 = ATCC 49540</name>
    <dbReference type="NCBI Taxonomy" id="1423814"/>
    <lineage>
        <taxon>Bacteria</taxon>
        <taxon>Bacillati</taxon>
        <taxon>Bacillota</taxon>
        <taxon>Bacilli</taxon>
        <taxon>Lactobacillales</taxon>
        <taxon>Lactobacillaceae</taxon>
        <taxon>Limosilactobacillus</taxon>
    </lineage>
</organism>
<comment type="caution">
    <text evidence="1">The sequence shown here is derived from an EMBL/GenBank/DDBJ whole genome shotgun (WGS) entry which is preliminary data.</text>
</comment>
<evidence type="ECO:0000313" key="2">
    <source>
        <dbReference type="Proteomes" id="UP000004483"/>
    </source>
</evidence>
<dbReference type="STRING" id="1423814.HMPREF0549_1799"/>
<proteinExistence type="predicted"/>
<dbReference type="AlphaFoldDB" id="C2EWG3"/>
<evidence type="ECO:0000313" key="1">
    <source>
        <dbReference type="EMBL" id="EEJ39746.1"/>
    </source>
</evidence>